<dbReference type="InterPro" id="IPR036950">
    <property type="entry name" value="PBP_transglycosylase"/>
</dbReference>
<dbReference type="NCBIfam" id="TIGR02074">
    <property type="entry name" value="PBP_1a_fam"/>
    <property type="match status" value="1"/>
</dbReference>
<dbReference type="Gene3D" id="1.10.3810.10">
    <property type="entry name" value="Biosynthetic peptidoglycan transglycosylase-like"/>
    <property type="match status" value="1"/>
</dbReference>
<evidence type="ECO:0000256" key="6">
    <source>
        <dbReference type="ARBA" id="ARBA00022670"/>
    </source>
</evidence>
<evidence type="ECO:0000256" key="11">
    <source>
        <dbReference type="ARBA" id="ARBA00022984"/>
    </source>
</evidence>
<evidence type="ECO:0000256" key="16">
    <source>
        <dbReference type="ARBA" id="ARBA00049902"/>
    </source>
</evidence>
<comment type="similarity">
    <text evidence="3">In the N-terminal section; belongs to the glycosyltransferase 51 family.</text>
</comment>
<dbReference type="GO" id="GO:0030288">
    <property type="term" value="C:outer membrane-bounded periplasmic space"/>
    <property type="evidence" value="ECO:0007669"/>
    <property type="project" value="TreeGrafter"/>
</dbReference>
<gene>
    <name evidence="19" type="ORF">A2419_03210</name>
</gene>
<keyword evidence="10" id="KW-0133">Cell shape</keyword>
<dbReference type="Proteomes" id="UP000176568">
    <property type="component" value="Unassembled WGS sequence"/>
</dbReference>
<evidence type="ECO:0000256" key="14">
    <source>
        <dbReference type="ARBA" id="ARBA00023316"/>
    </source>
</evidence>
<dbReference type="AlphaFoldDB" id="A0A1F4Y643"/>
<evidence type="ECO:0000313" key="20">
    <source>
        <dbReference type="Proteomes" id="UP000176568"/>
    </source>
</evidence>
<keyword evidence="13" id="KW-0511">Multifunctional enzyme</keyword>
<protein>
    <submittedName>
        <fullName evidence="19">Uncharacterized protein</fullName>
    </submittedName>
</protein>
<evidence type="ECO:0000256" key="1">
    <source>
        <dbReference type="ARBA" id="ARBA00004236"/>
    </source>
</evidence>
<proteinExistence type="inferred from homology"/>
<comment type="catalytic activity">
    <reaction evidence="15">
        <text>Preferential cleavage: (Ac)2-L-Lys-D-Ala-|-D-Ala. Also transpeptidation of peptidyl-alanyl moieties that are N-acyl substituents of D-alanine.</text>
        <dbReference type="EC" id="3.4.16.4"/>
    </reaction>
</comment>
<dbReference type="Gene3D" id="3.40.710.10">
    <property type="entry name" value="DD-peptidase/beta-lactamase superfamily"/>
    <property type="match status" value="1"/>
</dbReference>
<dbReference type="GO" id="GO:0009002">
    <property type="term" value="F:serine-type D-Ala-D-Ala carboxypeptidase activity"/>
    <property type="evidence" value="ECO:0007669"/>
    <property type="project" value="UniProtKB-EC"/>
</dbReference>
<comment type="similarity">
    <text evidence="2">In the C-terminal section; belongs to the transpeptidase family.</text>
</comment>
<reference evidence="19 20" key="1">
    <citation type="journal article" date="2016" name="Nat. Commun.">
        <title>Thousands of microbial genomes shed light on interconnected biogeochemical processes in an aquifer system.</title>
        <authorList>
            <person name="Anantharaman K."/>
            <person name="Brown C.T."/>
            <person name="Hug L.A."/>
            <person name="Sharon I."/>
            <person name="Castelle C.J."/>
            <person name="Probst A.J."/>
            <person name="Thomas B.C."/>
            <person name="Singh A."/>
            <person name="Wilkins M.J."/>
            <person name="Karaoz U."/>
            <person name="Brodie E.L."/>
            <person name="Williams K.H."/>
            <person name="Hubbard S.S."/>
            <person name="Banfield J.F."/>
        </authorList>
    </citation>
    <scope>NUCLEOTIDE SEQUENCE [LARGE SCALE GENOMIC DNA]</scope>
</reference>
<comment type="caution">
    <text evidence="19">The sequence shown here is derived from an EMBL/GenBank/DDBJ whole genome shotgun (WGS) entry which is preliminary data.</text>
</comment>
<dbReference type="GO" id="GO:0008360">
    <property type="term" value="P:regulation of cell shape"/>
    <property type="evidence" value="ECO:0007669"/>
    <property type="project" value="UniProtKB-KW"/>
</dbReference>
<evidence type="ECO:0000256" key="13">
    <source>
        <dbReference type="ARBA" id="ARBA00023268"/>
    </source>
</evidence>
<keyword evidence="6" id="KW-0645">Protease</keyword>
<evidence type="ECO:0000256" key="12">
    <source>
        <dbReference type="ARBA" id="ARBA00023136"/>
    </source>
</evidence>
<dbReference type="GO" id="GO:0008955">
    <property type="term" value="F:peptidoglycan glycosyltransferase activity"/>
    <property type="evidence" value="ECO:0007669"/>
    <property type="project" value="UniProtKB-EC"/>
</dbReference>
<evidence type="ECO:0000259" key="18">
    <source>
        <dbReference type="Pfam" id="PF00912"/>
    </source>
</evidence>
<evidence type="ECO:0000313" key="19">
    <source>
        <dbReference type="EMBL" id="OGC88743.1"/>
    </source>
</evidence>
<dbReference type="InterPro" id="IPR001460">
    <property type="entry name" value="PCN-bd_Tpept"/>
</dbReference>
<dbReference type="GO" id="GO:0009252">
    <property type="term" value="P:peptidoglycan biosynthetic process"/>
    <property type="evidence" value="ECO:0007669"/>
    <property type="project" value="UniProtKB-KW"/>
</dbReference>
<evidence type="ECO:0000256" key="7">
    <source>
        <dbReference type="ARBA" id="ARBA00022676"/>
    </source>
</evidence>
<comment type="catalytic activity">
    <reaction evidence="16">
        <text>[GlcNAc-(1-&gt;4)-Mur2Ac(oyl-L-Ala-gamma-D-Glu-L-Lys-D-Ala-D-Ala)](n)-di-trans,octa-cis-undecaprenyl diphosphate + beta-D-GlcNAc-(1-&gt;4)-Mur2Ac(oyl-L-Ala-gamma-D-Glu-L-Lys-D-Ala-D-Ala)-di-trans,octa-cis-undecaprenyl diphosphate = [GlcNAc-(1-&gt;4)-Mur2Ac(oyl-L-Ala-gamma-D-Glu-L-Lys-D-Ala-D-Ala)](n+1)-di-trans,octa-cis-undecaprenyl diphosphate + di-trans,octa-cis-undecaprenyl diphosphate + H(+)</text>
        <dbReference type="Rhea" id="RHEA:23708"/>
        <dbReference type="Rhea" id="RHEA-COMP:9602"/>
        <dbReference type="Rhea" id="RHEA-COMP:9603"/>
        <dbReference type="ChEBI" id="CHEBI:15378"/>
        <dbReference type="ChEBI" id="CHEBI:58405"/>
        <dbReference type="ChEBI" id="CHEBI:60033"/>
        <dbReference type="ChEBI" id="CHEBI:78435"/>
        <dbReference type="EC" id="2.4.99.28"/>
    </reaction>
</comment>
<keyword evidence="8" id="KW-0808">Transferase</keyword>
<evidence type="ECO:0000256" key="10">
    <source>
        <dbReference type="ARBA" id="ARBA00022960"/>
    </source>
</evidence>
<dbReference type="GO" id="GO:0006508">
    <property type="term" value="P:proteolysis"/>
    <property type="evidence" value="ECO:0007669"/>
    <property type="project" value="UniProtKB-KW"/>
</dbReference>
<dbReference type="Pfam" id="PF00912">
    <property type="entry name" value="Transgly"/>
    <property type="match status" value="1"/>
</dbReference>
<evidence type="ECO:0000256" key="2">
    <source>
        <dbReference type="ARBA" id="ARBA00007090"/>
    </source>
</evidence>
<dbReference type="SUPFAM" id="SSF56601">
    <property type="entry name" value="beta-lactamase/transpeptidase-like"/>
    <property type="match status" value="1"/>
</dbReference>
<accession>A0A1F4Y643</accession>
<dbReference type="EMBL" id="MEXB01000004">
    <property type="protein sequence ID" value="OGC88743.1"/>
    <property type="molecule type" value="Genomic_DNA"/>
</dbReference>
<dbReference type="Pfam" id="PF00905">
    <property type="entry name" value="Transpeptidase"/>
    <property type="match status" value="1"/>
</dbReference>
<dbReference type="FunFam" id="1.10.3810.10:FF:000001">
    <property type="entry name" value="Penicillin-binding protein 1A"/>
    <property type="match status" value="1"/>
</dbReference>
<keyword evidence="14" id="KW-0961">Cell wall biogenesis/degradation</keyword>
<keyword evidence="7" id="KW-0328">Glycosyltransferase</keyword>
<dbReference type="SUPFAM" id="SSF53955">
    <property type="entry name" value="Lysozyme-like"/>
    <property type="match status" value="1"/>
</dbReference>
<comment type="subcellular location">
    <subcellularLocation>
        <location evidence="1">Cell membrane</location>
    </subcellularLocation>
</comment>
<keyword evidence="9" id="KW-0378">Hydrolase</keyword>
<dbReference type="PANTHER" id="PTHR32282:SF11">
    <property type="entry name" value="PENICILLIN-BINDING PROTEIN 1B"/>
    <property type="match status" value="1"/>
</dbReference>
<feature type="domain" description="Glycosyl transferase family 51" evidence="18">
    <location>
        <begin position="62"/>
        <end position="236"/>
    </location>
</feature>
<feature type="domain" description="Penicillin-binding protein transpeptidase" evidence="17">
    <location>
        <begin position="327"/>
        <end position="608"/>
    </location>
</feature>
<evidence type="ECO:0000256" key="4">
    <source>
        <dbReference type="ARBA" id="ARBA00022475"/>
    </source>
</evidence>
<evidence type="ECO:0000256" key="8">
    <source>
        <dbReference type="ARBA" id="ARBA00022679"/>
    </source>
</evidence>
<evidence type="ECO:0000256" key="15">
    <source>
        <dbReference type="ARBA" id="ARBA00034000"/>
    </source>
</evidence>
<keyword evidence="12" id="KW-0472">Membrane</keyword>
<evidence type="ECO:0000256" key="9">
    <source>
        <dbReference type="ARBA" id="ARBA00022801"/>
    </source>
</evidence>
<evidence type="ECO:0000259" key="17">
    <source>
        <dbReference type="Pfam" id="PF00905"/>
    </source>
</evidence>
<dbReference type="InterPro" id="IPR012338">
    <property type="entry name" value="Beta-lactam/transpept-like"/>
</dbReference>
<sequence>MWRYLRKHWRVTLVWLFGLGFLFLGLIFLWASSLKVPDLASLESRKVEQSTKIYDRTGDVLLYSLNNDTNRTVIPLSSVSQNIQNATLAIEDPTFYEHYGIKPRAILRAILVDILTLSASQGGSTITQQVVKLTLLTGAKSPIRKIEEWLLSLKVEQSLTKSQILELYLNHAPYGGNIYGVEQAAQTFFGKHASEVNVAEAAYLAAVLPAPSRYSPYGNRKDQLDARKNLVLKKMEEHGYLTEEQRIAAENEVVTFVPQRTSSITAPHFVFYVQQYLEQKYGPEAAEQGGWKVTTTLDADLQAKAQEIVMARAASQQANFNASNAGMIALDPTNGQILVMVGSRNYFDTEIGGNFNVTLAERQPGSSFKPFVYAKAFEEGYTPDTVVFDTQTQFSTSCSAYDVTNKVAPCYSPDNYDGKFRGPMTLRDALAQSINVPAIKALYLAGINSSLELAKSMGISTLTNANQYGLTLVLGGGEVTLLDMSSAYGVFATDGVKYQPLSVIKIEDANGNVIEDNTQTAGTQILPPTVAREINDILSDPVARAPLGENTLFTFPGHDVAVKTGTTNDYKDAWTIGYTPNLVVGMWVGNNDNKPMVRKVSGFIVGPMWNEFMAYALNKLPTASFTRTEVDNSGLKPALRGQWYIPGSDGQIHEILYWVDKDNPNGPQPSNPANDPQFTRWDYSVQQWLTSNGGAAAPTQ</sequence>
<dbReference type="STRING" id="1797247.A2419_03210"/>
<evidence type="ECO:0000256" key="5">
    <source>
        <dbReference type="ARBA" id="ARBA00022645"/>
    </source>
</evidence>
<keyword evidence="11" id="KW-0573">Peptidoglycan synthesis</keyword>
<dbReference type="InterPro" id="IPR001264">
    <property type="entry name" value="Glyco_trans_51"/>
</dbReference>
<organism evidence="19 20">
    <name type="scientific">Candidatus Adlerbacteria bacterium RIFOXYC1_FULL_48_26</name>
    <dbReference type="NCBI Taxonomy" id="1797247"/>
    <lineage>
        <taxon>Bacteria</taxon>
        <taxon>Candidatus Adleribacteriota</taxon>
    </lineage>
</organism>
<dbReference type="GO" id="GO:0071555">
    <property type="term" value="P:cell wall organization"/>
    <property type="evidence" value="ECO:0007669"/>
    <property type="project" value="UniProtKB-KW"/>
</dbReference>
<dbReference type="InterPro" id="IPR050396">
    <property type="entry name" value="Glycosyltr_51/Transpeptidase"/>
</dbReference>
<dbReference type="GO" id="GO:0008658">
    <property type="term" value="F:penicillin binding"/>
    <property type="evidence" value="ECO:0007669"/>
    <property type="project" value="InterPro"/>
</dbReference>
<name>A0A1F4Y643_9BACT</name>
<evidence type="ECO:0000256" key="3">
    <source>
        <dbReference type="ARBA" id="ARBA00007739"/>
    </source>
</evidence>
<keyword evidence="5" id="KW-0121">Carboxypeptidase</keyword>
<dbReference type="GO" id="GO:0005886">
    <property type="term" value="C:plasma membrane"/>
    <property type="evidence" value="ECO:0007669"/>
    <property type="project" value="UniProtKB-SubCell"/>
</dbReference>
<dbReference type="InterPro" id="IPR023346">
    <property type="entry name" value="Lysozyme-like_dom_sf"/>
</dbReference>
<keyword evidence="4" id="KW-1003">Cell membrane</keyword>
<dbReference type="PANTHER" id="PTHR32282">
    <property type="entry name" value="BINDING PROTEIN TRANSPEPTIDASE, PUTATIVE-RELATED"/>
    <property type="match status" value="1"/>
</dbReference>